<keyword evidence="1" id="KW-1133">Transmembrane helix</keyword>
<accession>U2MMZ7</accession>
<dbReference type="Proteomes" id="UP000016600">
    <property type="component" value="Unassembled WGS sequence"/>
</dbReference>
<protein>
    <submittedName>
        <fullName evidence="4">Sigma factor regulatory protein, FecR/PupR family</fullName>
    </submittedName>
</protein>
<comment type="caution">
    <text evidence="4">The sequence shown here is derived from an EMBL/GenBank/DDBJ whole genome shotgun (WGS) entry which is preliminary data.</text>
</comment>
<dbReference type="PATRIC" id="fig|1081904.3.peg.1543"/>
<dbReference type="Gene3D" id="3.55.50.30">
    <property type="match status" value="1"/>
</dbReference>
<dbReference type="PANTHER" id="PTHR30273">
    <property type="entry name" value="PERIPLASMIC SIGNAL SENSOR AND SIGMA FACTOR ACTIVATOR FECR-RELATED"/>
    <property type="match status" value="1"/>
</dbReference>
<dbReference type="Pfam" id="PF04773">
    <property type="entry name" value="FecR"/>
    <property type="match status" value="1"/>
</dbReference>
<dbReference type="Pfam" id="PF16344">
    <property type="entry name" value="FecR_C"/>
    <property type="match status" value="1"/>
</dbReference>
<keyword evidence="1" id="KW-0812">Transmembrane</keyword>
<dbReference type="RefSeq" id="WP_021584187.1">
    <property type="nucleotide sequence ID" value="NZ_AWET01000036.1"/>
</dbReference>
<dbReference type="InterPro" id="IPR012373">
    <property type="entry name" value="Ferrdict_sens_TM"/>
</dbReference>
<evidence type="ECO:0000259" key="3">
    <source>
        <dbReference type="Pfam" id="PF16344"/>
    </source>
</evidence>
<evidence type="ECO:0000313" key="4">
    <source>
        <dbReference type="EMBL" id="ERK00629.1"/>
    </source>
</evidence>
<dbReference type="PANTHER" id="PTHR30273:SF2">
    <property type="entry name" value="PROTEIN FECR"/>
    <property type="match status" value="1"/>
</dbReference>
<dbReference type="AlphaFoldDB" id="U2MMZ7"/>
<feature type="domain" description="FecR protein" evidence="2">
    <location>
        <begin position="158"/>
        <end position="248"/>
    </location>
</feature>
<dbReference type="GO" id="GO:0016989">
    <property type="term" value="F:sigma factor antagonist activity"/>
    <property type="evidence" value="ECO:0007669"/>
    <property type="project" value="TreeGrafter"/>
</dbReference>
<feature type="domain" description="Protein FecR C-terminal" evidence="3">
    <location>
        <begin position="290"/>
        <end position="347"/>
    </location>
</feature>
<dbReference type="InterPro" id="IPR006860">
    <property type="entry name" value="FecR"/>
</dbReference>
<dbReference type="Gene3D" id="2.60.120.1440">
    <property type="match status" value="1"/>
</dbReference>
<keyword evidence="1" id="KW-0472">Membrane</keyword>
<organism evidence="4 5">
    <name type="scientific">Hoylesella pleuritidis F0068</name>
    <dbReference type="NCBI Taxonomy" id="1081904"/>
    <lineage>
        <taxon>Bacteria</taxon>
        <taxon>Pseudomonadati</taxon>
        <taxon>Bacteroidota</taxon>
        <taxon>Bacteroidia</taxon>
        <taxon>Bacteroidales</taxon>
        <taxon>Prevotellaceae</taxon>
        <taxon>Hoylesella</taxon>
    </lineage>
</organism>
<keyword evidence="5" id="KW-1185">Reference proteome</keyword>
<feature type="transmembrane region" description="Helical" evidence="1">
    <location>
        <begin position="58"/>
        <end position="82"/>
    </location>
</feature>
<dbReference type="InterPro" id="IPR032508">
    <property type="entry name" value="FecR_C"/>
</dbReference>
<gene>
    <name evidence="4" type="ORF">HMPREF1218_0507</name>
</gene>
<evidence type="ECO:0000259" key="2">
    <source>
        <dbReference type="Pfam" id="PF04773"/>
    </source>
</evidence>
<name>U2MMZ7_9BACT</name>
<sequence>MNKDSNKNNQPIDSHVELLHYECEQALLRRRFEEPLIEEEWRKWKKQNLQKKRKKNQVAMFVFLLSAAAAAIVCIFLLYPFLKINESVVMKTIYTAKKDINTISVDEYTENGHIDKKITIYKEKQQTKLENGAILSSQVADYSNLQVGTAKTNIVTIPRGQTYKMLLNDGTEVYMNADSRLVYPTYFCGKERVVRLRGEAYFKVRPDKDRPFIVFTDKTKISVLGTEFNVRSYEDSSEHITLIRGSVKVRIPEIEKEILLTPGKDIAYADRKYEIRNVDTGLYTQWKDGYFYFDDVYLADILKELGYWYNMTIEMEEVPSLRKLKLHFVADRGETIGRIIDNLNAFNSFIIYWDRGKRKLIVRKKNNKS</sequence>
<proteinExistence type="predicted"/>
<reference evidence="4 5" key="1">
    <citation type="submission" date="2013-08" db="EMBL/GenBank/DDBJ databases">
        <authorList>
            <person name="Durkin A.S."/>
            <person name="Haft D.R."/>
            <person name="McCorrison J."/>
            <person name="Torralba M."/>
            <person name="Gillis M."/>
            <person name="Haft D.H."/>
            <person name="Methe B."/>
            <person name="Sutton G."/>
            <person name="Nelson K.E."/>
        </authorList>
    </citation>
    <scope>NUCLEOTIDE SEQUENCE [LARGE SCALE GENOMIC DNA]</scope>
    <source>
        <strain evidence="4 5">F0068</strain>
    </source>
</reference>
<evidence type="ECO:0000313" key="5">
    <source>
        <dbReference type="Proteomes" id="UP000016600"/>
    </source>
</evidence>
<dbReference type="PIRSF" id="PIRSF018266">
    <property type="entry name" value="FecR"/>
    <property type="match status" value="1"/>
</dbReference>
<evidence type="ECO:0000256" key="1">
    <source>
        <dbReference type="SAM" id="Phobius"/>
    </source>
</evidence>
<dbReference type="EMBL" id="AWET01000036">
    <property type="protein sequence ID" value="ERK00629.1"/>
    <property type="molecule type" value="Genomic_DNA"/>
</dbReference>